<protein>
    <submittedName>
        <fullName evidence="6">IclR family transcriptional regulator</fullName>
    </submittedName>
</protein>
<evidence type="ECO:0000259" key="4">
    <source>
        <dbReference type="PROSITE" id="PS51077"/>
    </source>
</evidence>
<dbReference type="InterPro" id="IPR036390">
    <property type="entry name" value="WH_DNA-bd_sf"/>
</dbReference>
<dbReference type="SUPFAM" id="SSF46785">
    <property type="entry name" value="Winged helix' DNA-binding domain"/>
    <property type="match status" value="1"/>
</dbReference>
<evidence type="ECO:0000259" key="5">
    <source>
        <dbReference type="PROSITE" id="PS51078"/>
    </source>
</evidence>
<keyword evidence="2" id="KW-0238">DNA-binding</keyword>
<gene>
    <name evidence="6" type="ORF">H9659_13340</name>
</gene>
<dbReference type="Gene3D" id="1.10.10.10">
    <property type="entry name" value="Winged helix-like DNA-binding domain superfamily/Winged helix DNA-binding domain"/>
    <property type="match status" value="1"/>
</dbReference>
<dbReference type="RefSeq" id="WP_191691391.1">
    <property type="nucleotide sequence ID" value="NZ_JACSQY010000011.1"/>
</dbReference>
<feature type="domain" description="HTH iclR-type" evidence="4">
    <location>
        <begin position="1"/>
        <end position="65"/>
    </location>
</feature>
<dbReference type="PANTHER" id="PTHR30136">
    <property type="entry name" value="HELIX-TURN-HELIX TRANSCRIPTIONAL REGULATOR, ICLR FAMILY"/>
    <property type="match status" value="1"/>
</dbReference>
<dbReference type="Proteomes" id="UP000659496">
    <property type="component" value="Unassembled WGS sequence"/>
</dbReference>
<evidence type="ECO:0000313" key="7">
    <source>
        <dbReference type="Proteomes" id="UP000659496"/>
    </source>
</evidence>
<evidence type="ECO:0000256" key="2">
    <source>
        <dbReference type="ARBA" id="ARBA00023125"/>
    </source>
</evidence>
<evidence type="ECO:0000256" key="1">
    <source>
        <dbReference type="ARBA" id="ARBA00023015"/>
    </source>
</evidence>
<dbReference type="Gene3D" id="3.30.450.40">
    <property type="match status" value="1"/>
</dbReference>
<dbReference type="PANTHER" id="PTHR30136:SF24">
    <property type="entry name" value="HTH-TYPE TRANSCRIPTIONAL REPRESSOR ALLR"/>
    <property type="match status" value="1"/>
</dbReference>
<dbReference type="InterPro" id="IPR005471">
    <property type="entry name" value="Tscrpt_reg_IclR_N"/>
</dbReference>
<evidence type="ECO:0000313" key="6">
    <source>
        <dbReference type="EMBL" id="MBD7909314.1"/>
    </source>
</evidence>
<feature type="domain" description="IclR-ED" evidence="5">
    <location>
        <begin position="66"/>
        <end position="243"/>
    </location>
</feature>
<keyword evidence="1" id="KW-0805">Transcription regulation</keyword>
<comment type="caution">
    <text evidence="6">The sequence shown here is derived from an EMBL/GenBank/DDBJ whole genome shotgun (WGS) entry which is preliminary data.</text>
</comment>
<dbReference type="InterPro" id="IPR050707">
    <property type="entry name" value="HTH_MetabolicPath_Reg"/>
</dbReference>
<name>A0ABR8PMD1_9BACL</name>
<dbReference type="EMBL" id="JACSQY010000011">
    <property type="protein sequence ID" value="MBD7909314.1"/>
    <property type="molecule type" value="Genomic_DNA"/>
</dbReference>
<evidence type="ECO:0000256" key="3">
    <source>
        <dbReference type="ARBA" id="ARBA00023163"/>
    </source>
</evidence>
<proteinExistence type="predicted"/>
<keyword evidence="3" id="KW-0804">Transcription</keyword>
<dbReference type="Pfam" id="PF01614">
    <property type="entry name" value="IclR_C"/>
    <property type="match status" value="1"/>
</dbReference>
<organism evidence="6 7">
    <name type="scientific">Sporosarcina gallistercoris</name>
    <dbReference type="NCBI Taxonomy" id="2762245"/>
    <lineage>
        <taxon>Bacteria</taxon>
        <taxon>Bacillati</taxon>
        <taxon>Bacillota</taxon>
        <taxon>Bacilli</taxon>
        <taxon>Bacillales</taxon>
        <taxon>Caryophanaceae</taxon>
        <taxon>Sporosarcina</taxon>
    </lineage>
</organism>
<sequence>MQSIDRVMQLAKILANENTSSGISISDLAKECDLALSTLHRILKSMVKQGLAEQDTDTKLYKLGPVWMEYGLRAYDTMDYVSSIRPELDRLSREVEESIYLSKCTGMEAIIIERIDNENNQIRMYDKLGLRIPMNIGAANKIMLACMPDTQSETIIQQLVPEDEQESFKEMLEKIRKQGYAISHGERTEGTSSIGVAIVTRSGEVIGAISIGCVTFNLSEERLQTMIEKILAAKERVSEKIGRRS</sequence>
<dbReference type="PROSITE" id="PS51078">
    <property type="entry name" value="ICLR_ED"/>
    <property type="match status" value="1"/>
</dbReference>
<dbReference type="SMART" id="SM00346">
    <property type="entry name" value="HTH_ICLR"/>
    <property type="match status" value="1"/>
</dbReference>
<dbReference type="InterPro" id="IPR014757">
    <property type="entry name" value="Tscrpt_reg_IclR_C"/>
</dbReference>
<dbReference type="PROSITE" id="PS51077">
    <property type="entry name" value="HTH_ICLR"/>
    <property type="match status" value="1"/>
</dbReference>
<dbReference type="Pfam" id="PF09339">
    <property type="entry name" value="HTH_IclR"/>
    <property type="match status" value="1"/>
</dbReference>
<dbReference type="InterPro" id="IPR036388">
    <property type="entry name" value="WH-like_DNA-bd_sf"/>
</dbReference>
<keyword evidence="7" id="KW-1185">Reference proteome</keyword>
<dbReference type="SUPFAM" id="SSF55781">
    <property type="entry name" value="GAF domain-like"/>
    <property type="match status" value="1"/>
</dbReference>
<dbReference type="InterPro" id="IPR029016">
    <property type="entry name" value="GAF-like_dom_sf"/>
</dbReference>
<accession>A0ABR8PMD1</accession>
<reference evidence="6 7" key="1">
    <citation type="submission" date="2020-08" db="EMBL/GenBank/DDBJ databases">
        <title>A Genomic Blueprint of the Chicken Gut Microbiome.</title>
        <authorList>
            <person name="Gilroy R."/>
            <person name="Ravi A."/>
            <person name="Getino M."/>
            <person name="Pursley I."/>
            <person name="Horton D.L."/>
            <person name="Alikhan N.-F."/>
            <person name="Baker D."/>
            <person name="Gharbi K."/>
            <person name="Hall N."/>
            <person name="Watson M."/>
            <person name="Adriaenssens E.M."/>
            <person name="Foster-Nyarko E."/>
            <person name="Jarju S."/>
            <person name="Secka A."/>
            <person name="Antonio M."/>
            <person name="Oren A."/>
            <person name="Chaudhuri R."/>
            <person name="La Ragione R.M."/>
            <person name="Hildebrand F."/>
            <person name="Pallen M.J."/>
        </authorList>
    </citation>
    <scope>NUCLEOTIDE SEQUENCE [LARGE SCALE GENOMIC DNA]</scope>
    <source>
        <strain evidence="6 7">Sa3CUA8</strain>
    </source>
</reference>